<feature type="domain" description="Cap2 central linker" evidence="8">
    <location>
        <begin position="146"/>
        <end position="354"/>
    </location>
</feature>
<dbReference type="AlphaFoldDB" id="A0ABD5PF65"/>
<keyword evidence="1" id="KW-0645">Protease</keyword>
<proteinExistence type="predicted"/>
<keyword evidence="9" id="KW-0808">Transferase</keyword>
<dbReference type="PANTHER" id="PTHR43267:SF1">
    <property type="entry name" value="TRNA THREONYLCARBAMOYLADENOSINE DEHYDRATASE"/>
    <property type="match status" value="1"/>
</dbReference>
<organism evidence="9 10">
    <name type="scientific">Halobium salinum</name>
    <dbReference type="NCBI Taxonomy" id="1364940"/>
    <lineage>
        <taxon>Archaea</taxon>
        <taxon>Methanobacteriati</taxon>
        <taxon>Methanobacteriota</taxon>
        <taxon>Stenosarchaea group</taxon>
        <taxon>Halobacteria</taxon>
        <taxon>Halobacteriales</taxon>
        <taxon>Haloferacaceae</taxon>
        <taxon>Halobium</taxon>
    </lineage>
</organism>
<gene>
    <name evidence="9" type="ORF">ACFO0N_15190</name>
</gene>
<evidence type="ECO:0000313" key="9">
    <source>
        <dbReference type="EMBL" id="MFC4359290.1"/>
    </source>
</evidence>
<keyword evidence="4" id="KW-0862">Zinc</keyword>
<evidence type="ECO:0000256" key="5">
    <source>
        <dbReference type="ARBA" id="ARBA00023049"/>
    </source>
</evidence>
<dbReference type="InterPro" id="IPR045886">
    <property type="entry name" value="ThiF/MoeB/HesA"/>
</dbReference>
<keyword evidence="5" id="KW-0482">Metalloprotease</keyword>
<evidence type="ECO:0000256" key="4">
    <source>
        <dbReference type="ARBA" id="ARBA00022833"/>
    </source>
</evidence>
<evidence type="ECO:0000259" key="6">
    <source>
        <dbReference type="Pfam" id="PF00899"/>
    </source>
</evidence>
<dbReference type="Pfam" id="PF26398">
    <property type="entry name" value="Cap2_linker"/>
    <property type="match status" value="1"/>
</dbReference>
<evidence type="ECO:0000259" key="8">
    <source>
        <dbReference type="Pfam" id="PF26398"/>
    </source>
</evidence>
<dbReference type="GO" id="GO:0016779">
    <property type="term" value="F:nucleotidyltransferase activity"/>
    <property type="evidence" value="ECO:0007669"/>
    <property type="project" value="UniProtKB-KW"/>
</dbReference>
<dbReference type="Gene3D" id="3.40.140.10">
    <property type="entry name" value="Cytidine Deaminase, domain 2"/>
    <property type="match status" value="1"/>
</dbReference>
<feature type="domain" description="THIF-type NAD/FAD binding fold" evidence="6">
    <location>
        <begin position="367"/>
        <end position="501"/>
    </location>
</feature>
<dbReference type="Pfam" id="PF00899">
    <property type="entry name" value="ThiF"/>
    <property type="match status" value="1"/>
</dbReference>
<comment type="caution">
    <text evidence="9">The sequence shown here is derived from an EMBL/GenBank/DDBJ whole genome shotgun (WGS) entry which is preliminary data.</text>
</comment>
<dbReference type="GO" id="GO:0008237">
    <property type="term" value="F:metallopeptidase activity"/>
    <property type="evidence" value="ECO:0007669"/>
    <property type="project" value="UniProtKB-KW"/>
</dbReference>
<dbReference type="Gene3D" id="3.40.50.720">
    <property type="entry name" value="NAD(P)-binding Rossmann-like Domain"/>
    <property type="match status" value="1"/>
</dbReference>
<dbReference type="CDD" id="cd01483">
    <property type="entry name" value="E1_enzyme_family"/>
    <property type="match status" value="1"/>
</dbReference>
<evidence type="ECO:0000256" key="1">
    <source>
        <dbReference type="ARBA" id="ARBA00022670"/>
    </source>
</evidence>
<dbReference type="InterPro" id="IPR058964">
    <property type="entry name" value="Cap2_linker"/>
</dbReference>
<evidence type="ECO:0000313" key="10">
    <source>
        <dbReference type="Proteomes" id="UP001595921"/>
    </source>
</evidence>
<dbReference type="EMBL" id="JBHSDS010000008">
    <property type="protein sequence ID" value="MFC4359290.1"/>
    <property type="molecule type" value="Genomic_DNA"/>
</dbReference>
<evidence type="ECO:0000259" key="7">
    <source>
        <dbReference type="Pfam" id="PF14464"/>
    </source>
</evidence>
<dbReference type="GO" id="GO:0046872">
    <property type="term" value="F:metal ion binding"/>
    <property type="evidence" value="ECO:0007669"/>
    <property type="project" value="UniProtKB-KW"/>
</dbReference>
<evidence type="ECO:0000256" key="3">
    <source>
        <dbReference type="ARBA" id="ARBA00022801"/>
    </source>
</evidence>
<evidence type="ECO:0000256" key="2">
    <source>
        <dbReference type="ARBA" id="ARBA00022723"/>
    </source>
</evidence>
<keyword evidence="2" id="KW-0479">Metal-binding</keyword>
<dbReference type="GO" id="GO:0006508">
    <property type="term" value="P:proteolysis"/>
    <property type="evidence" value="ECO:0007669"/>
    <property type="project" value="UniProtKB-KW"/>
</dbReference>
<keyword evidence="9" id="KW-0548">Nucleotidyltransferase</keyword>
<reference evidence="9 10" key="1">
    <citation type="journal article" date="2019" name="Int. J. Syst. Evol. Microbiol.">
        <title>The Global Catalogue of Microorganisms (GCM) 10K type strain sequencing project: providing services to taxonomists for standard genome sequencing and annotation.</title>
        <authorList>
            <consortium name="The Broad Institute Genomics Platform"/>
            <consortium name="The Broad Institute Genome Sequencing Center for Infectious Disease"/>
            <person name="Wu L."/>
            <person name="Ma J."/>
        </authorList>
    </citation>
    <scope>NUCLEOTIDE SEQUENCE [LARGE SCALE GENOMIC DNA]</scope>
    <source>
        <strain evidence="9 10">CGMCC 1.12553</strain>
    </source>
</reference>
<dbReference type="Pfam" id="PF14464">
    <property type="entry name" value="Prok-JAB"/>
    <property type="match status" value="1"/>
</dbReference>
<dbReference type="PANTHER" id="PTHR43267">
    <property type="entry name" value="TRNA THREONYLCARBAMOYLADENOSINE DEHYDRATASE"/>
    <property type="match status" value="1"/>
</dbReference>
<dbReference type="InterPro" id="IPR035985">
    <property type="entry name" value="Ubiquitin-activating_enz"/>
</dbReference>
<feature type="domain" description="JAB" evidence="7">
    <location>
        <begin position="633"/>
        <end position="737"/>
    </location>
</feature>
<name>A0ABD5PF65_9EURY</name>
<accession>A0ABD5PF65</accession>
<dbReference type="Proteomes" id="UP001595921">
    <property type="component" value="Unassembled WGS sequence"/>
</dbReference>
<dbReference type="SUPFAM" id="SSF69572">
    <property type="entry name" value="Activating enzymes of the ubiquitin-like proteins"/>
    <property type="match status" value="1"/>
</dbReference>
<keyword evidence="10" id="KW-1185">Reference proteome</keyword>
<dbReference type="RefSeq" id="WP_267622813.1">
    <property type="nucleotide sequence ID" value="NZ_JAODIW010000006.1"/>
</dbReference>
<dbReference type="InterPro" id="IPR028090">
    <property type="entry name" value="JAB_dom_prok"/>
</dbReference>
<sequence>MPPKELTRAVDALDKLDAVTVREDLRQQEDGRKWILKVQLRLTDLPADTQVPRETDWYVLIEDTYPWGSIEIHPSQENSITATFPHQRRNHPGSEDEPWRRGNICVSQYGHILGRSGAIAEPYDPDERLWWHLERALAWLETAAHGNLQQPGDPYEVPEFDIGAAPNRTLAFNETYDSFEDWESVSESWGTVELRQLAEPTGTLATGQFRDQDGHVVHHPEWGDYIKDNTEDVFPGAWIRLDSTPFEPPWEAPGTWRALENVFEDAPIELYELMGKVSSTVTEEDVQILLIGFPIPEEIGGPDALIRWQAVKLLSLKRPVEHVGGYRNTERNREILARVDLVNREIQWLDSENWAHDQLARRGSLSKPLSETKVLLIGTGALGSTLAECLVRGGVQELTLIDGETFEIGNLARHTLTLSDVGEKKATALAERLQSLSPHACVEAITEDFPPTGESRDAVASSEIVIDCTGSNAVLEALRRFPWKHSTLFTSASMGRRGNRLFVYSTYDTAFPHDRFREALKPWLLQERLEWSHGEDAVPERVGCWHPASVVRMDRVTTWAGTISRLLNQAIDLGHGQSDLTILETQAEGEVPLVSEAEPPFQDAIEWTSANSSITVRLPANRLAAVKNLCTEAGGVETGGILAGTYFSGSGALVVRATDPPSDSAHGPTTFHRGTEQVDEWLKTANERLGIQYLGEWHYHPAAPPEASDDDQDEMVSIATNESYHCPDPILVVVGGTPPDDLSVNVYVFHREGDFEELHRANPEDEPEDSQ</sequence>
<protein>
    <submittedName>
        <fullName evidence="9">ThiF family adenylyltransferase</fullName>
    </submittedName>
</protein>
<dbReference type="SUPFAM" id="SSF102712">
    <property type="entry name" value="JAB1/MPN domain"/>
    <property type="match status" value="1"/>
</dbReference>
<keyword evidence="3" id="KW-0378">Hydrolase</keyword>
<dbReference type="InterPro" id="IPR000594">
    <property type="entry name" value="ThiF_NAD_FAD-bd"/>
</dbReference>